<dbReference type="OrthoDB" id="10050977at2759"/>
<dbReference type="Proteomes" id="UP000770661">
    <property type="component" value="Unassembled WGS sequence"/>
</dbReference>
<protein>
    <submittedName>
        <fullName evidence="1">Uncharacterized protein</fullName>
    </submittedName>
</protein>
<accession>A0A8J4Y8V5</accession>
<evidence type="ECO:0000313" key="1">
    <source>
        <dbReference type="EMBL" id="KAG0723578.1"/>
    </source>
</evidence>
<evidence type="ECO:0000313" key="2">
    <source>
        <dbReference type="Proteomes" id="UP000770661"/>
    </source>
</evidence>
<dbReference type="EMBL" id="JACEEZ010008054">
    <property type="protein sequence ID" value="KAG0723578.1"/>
    <property type="molecule type" value="Genomic_DNA"/>
</dbReference>
<dbReference type="AlphaFoldDB" id="A0A8J4Y8V5"/>
<organism evidence="1 2">
    <name type="scientific">Chionoecetes opilio</name>
    <name type="common">Atlantic snow crab</name>
    <name type="synonym">Cancer opilio</name>
    <dbReference type="NCBI Taxonomy" id="41210"/>
    <lineage>
        <taxon>Eukaryota</taxon>
        <taxon>Metazoa</taxon>
        <taxon>Ecdysozoa</taxon>
        <taxon>Arthropoda</taxon>
        <taxon>Crustacea</taxon>
        <taxon>Multicrustacea</taxon>
        <taxon>Malacostraca</taxon>
        <taxon>Eumalacostraca</taxon>
        <taxon>Eucarida</taxon>
        <taxon>Decapoda</taxon>
        <taxon>Pleocyemata</taxon>
        <taxon>Brachyura</taxon>
        <taxon>Eubrachyura</taxon>
        <taxon>Majoidea</taxon>
        <taxon>Majidae</taxon>
        <taxon>Chionoecetes</taxon>
    </lineage>
</organism>
<reference evidence="1" key="1">
    <citation type="submission" date="2020-07" db="EMBL/GenBank/DDBJ databases">
        <title>The High-quality genome of the commercially important snow crab, Chionoecetes opilio.</title>
        <authorList>
            <person name="Jeong J.-H."/>
            <person name="Ryu S."/>
        </authorList>
    </citation>
    <scope>NUCLEOTIDE SEQUENCE</scope>
    <source>
        <strain evidence="1">MADBK_172401_WGS</strain>
        <tissue evidence="1">Digestive gland</tissue>
    </source>
</reference>
<gene>
    <name evidence="1" type="ORF">GWK47_042436</name>
</gene>
<name>A0A8J4Y8V5_CHIOP</name>
<sequence length="102" mass="11476">MALALHEEAKAFGTWVSWLNQGPGFDEHGPTATEGTDSTRLSNKMGKELESWCSKKQRYKLLEQAMFPALSHAAGQLCLLSTTRPYTALQLWRDCFPRSRTS</sequence>
<proteinExistence type="predicted"/>
<comment type="caution">
    <text evidence="1">The sequence shown here is derived from an EMBL/GenBank/DDBJ whole genome shotgun (WGS) entry which is preliminary data.</text>
</comment>
<keyword evidence="2" id="KW-1185">Reference proteome</keyword>